<dbReference type="InterPro" id="IPR012310">
    <property type="entry name" value="DNA_ligase_ATP-dep_cent"/>
</dbReference>
<proteinExistence type="inferred from homology"/>
<evidence type="ECO:0000256" key="4">
    <source>
        <dbReference type="ARBA" id="ARBA00034003"/>
    </source>
</evidence>
<feature type="domain" description="ATP-dependent DNA ligase family profile" evidence="5">
    <location>
        <begin position="104"/>
        <end position="232"/>
    </location>
</feature>
<dbReference type="CDD" id="cd07906">
    <property type="entry name" value="Adenylation_DNA_ligase_LigD_LigC"/>
    <property type="match status" value="1"/>
</dbReference>
<dbReference type="PANTHER" id="PTHR45674:SF4">
    <property type="entry name" value="DNA LIGASE 1"/>
    <property type="match status" value="1"/>
</dbReference>
<evidence type="ECO:0000256" key="1">
    <source>
        <dbReference type="ARBA" id="ARBA00007572"/>
    </source>
</evidence>
<dbReference type="PROSITE" id="PS50160">
    <property type="entry name" value="DNA_LIGASE_A3"/>
    <property type="match status" value="1"/>
</dbReference>
<dbReference type="InterPro" id="IPR012340">
    <property type="entry name" value="NA-bd_OB-fold"/>
</dbReference>
<evidence type="ECO:0000256" key="3">
    <source>
        <dbReference type="ARBA" id="ARBA00022598"/>
    </source>
</evidence>
<evidence type="ECO:0000256" key="2">
    <source>
        <dbReference type="ARBA" id="ARBA00012727"/>
    </source>
</evidence>
<gene>
    <name evidence="6" type="ORF">E0485_14385</name>
</gene>
<dbReference type="PANTHER" id="PTHR45674">
    <property type="entry name" value="DNA LIGASE 1/3 FAMILY MEMBER"/>
    <property type="match status" value="1"/>
</dbReference>
<dbReference type="GO" id="GO:0003910">
    <property type="term" value="F:DNA ligase (ATP) activity"/>
    <property type="evidence" value="ECO:0007669"/>
    <property type="project" value="UniProtKB-EC"/>
</dbReference>
<comment type="caution">
    <text evidence="6">The sequence shown here is derived from an EMBL/GenBank/DDBJ whole genome shotgun (WGS) entry which is preliminary data.</text>
</comment>
<dbReference type="SUPFAM" id="SSF50249">
    <property type="entry name" value="Nucleic acid-binding proteins"/>
    <property type="match status" value="1"/>
</dbReference>
<dbReference type="Proteomes" id="UP000295418">
    <property type="component" value="Unassembled WGS sequence"/>
</dbReference>
<dbReference type="InterPro" id="IPR050191">
    <property type="entry name" value="ATP-dep_DNA_ligase"/>
</dbReference>
<evidence type="ECO:0000259" key="5">
    <source>
        <dbReference type="PROSITE" id="PS50160"/>
    </source>
</evidence>
<keyword evidence="7" id="KW-1185">Reference proteome</keyword>
<keyword evidence="3 6" id="KW-0436">Ligase</keyword>
<comment type="similarity">
    <text evidence="1">Belongs to the ATP-dependent DNA ligase family.</text>
</comment>
<dbReference type="Gene3D" id="3.30.470.30">
    <property type="entry name" value="DNA ligase/mRNA capping enzyme"/>
    <property type="match status" value="1"/>
</dbReference>
<organism evidence="6 7">
    <name type="scientific">Paenibacillus albiflavus</name>
    <dbReference type="NCBI Taxonomy" id="2545760"/>
    <lineage>
        <taxon>Bacteria</taxon>
        <taxon>Bacillati</taxon>
        <taxon>Bacillota</taxon>
        <taxon>Bacilli</taxon>
        <taxon>Bacillales</taxon>
        <taxon>Paenibacillaceae</taxon>
        <taxon>Paenibacillus</taxon>
    </lineage>
</organism>
<evidence type="ECO:0000313" key="7">
    <source>
        <dbReference type="Proteomes" id="UP000295418"/>
    </source>
</evidence>
<name>A0A4V2WNQ2_9BACL</name>
<dbReference type="SUPFAM" id="SSF56091">
    <property type="entry name" value="DNA ligase/mRNA capping enzyme, catalytic domain"/>
    <property type="match status" value="1"/>
</dbReference>
<accession>A0A4V2WNQ2</accession>
<dbReference type="GO" id="GO:0006281">
    <property type="term" value="P:DNA repair"/>
    <property type="evidence" value="ECO:0007669"/>
    <property type="project" value="InterPro"/>
</dbReference>
<dbReference type="RefSeq" id="WP_132418748.1">
    <property type="nucleotide sequence ID" value="NZ_SKFG01000013.1"/>
</dbReference>
<dbReference type="OrthoDB" id="9802472at2"/>
<dbReference type="GO" id="GO:0006310">
    <property type="term" value="P:DNA recombination"/>
    <property type="evidence" value="ECO:0007669"/>
    <property type="project" value="InterPro"/>
</dbReference>
<dbReference type="Pfam" id="PF01068">
    <property type="entry name" value="DNA_ligase_A_M"/>
    <property type="match status" value="1"/>
</dbReference>
<dbReference type="AlphaFoldDB" id="A0A4V2WNQ2"/>
<dbReference type="EMBL" id="SKFG01000013">
    <property type="protein sequence ID" value="TCZ76382.1"/>
    <property type="molecule type" value="Genomic_DNA"/>
</dbReference>
<dbReference type="GO" id="GO:0005524">
    <property type="term" value="F:ATP binding"/>
    <property type="evidence" value="ECO:0007669"/>
    <property type="project" value="InterPro"/>
</dbReference>
<protein>
    <recommendedName>
        <fullName evidence="2">DNA ligase (ATP)</fullName>
        <ecNumber evidence="2">6.5.1.1</ecNumber>
    </recommendedName>
</protein>
<reference evidence="6 7" key="1">
    <citation type="submission" date="2019-03" db="EMBL/GenBank/DDBJ databases">
        <authorList>
            <person name="Kim M.K.M."/>
        </authorList>
    </citation>
    <scope>NUCLEOTIDE SEQUENCE [LARGE SCALE GENOMIC DNA]</scope>
    <source>
        <strain evidence="6 7">18JY21-1</strain>
    </source>
</reference>
<dbReference type="Gene3D" id="2.40.50.140">
    <property type="entry name" value="Nucleic acid-binding proteins"/>
    <property type="match status" value="1"/>
</dbReference>
<dbReference type="InterPro" id="IPR012309">
    <property type="entry name" value="DNA_ligase_ATP-dep_C"/>
</dbReference>
<comment type="catalytic activity">
    <reaction evidence="4">
        <text>ATP + (deoxyribonucleotide)n-3'-hydroxyl + 5'-phospho-(deoxyribonucleotide)m = (deoxyribonucleotide)n+m + AMP + diphosphate.</text>
        <dbReference type="EC" id="6.5.1.1"/>
    </reaction>
</comment>
<evidence type="ECO:0000313" key="6">
    <source>
        <dbReference type="EMBL" id="TCZ76382.1"/>
    </source>
</evidence>
<dbReference type="EC" id="6.5.1.1" evidence="2"/>
<sequence length="299" mass="34555">MKLPNKPMSPIAKPELMEGNDWGYQLKWDGVRTIATLEDGQVDLYSKRMLLKNSVYPEIAQMLAKLPRRIMLDGEIIMFDTVEQKPNFQKVLQRERSSGIGRRTEQVRYHLCYVLFDLLYVDDKDIRALPYETRHAMLLDQFPTRTPHLFVTDLVANGQALWNWVLAHSWEGVISKRLSSPYREGKQHSDWFKKKIAINRLVQIVGLIIRNGKVASLVMELDGDYFGRVSLGLSEAQRQKLMQYASSHQTDQLPWASPPEMTTQEQLITFYPYIACHVTGLEITASGVLRHPKIVQIVW</sequence>
<dbReference type="Gene3D" id="3.30.1490.70">
    <property type="match status" value="1"/>
</dbReference>
<dbReference type="Pfam" id="PF04679">
    <property type="entry name" value="DNA_ligase_A_C"/>
    <property type="match status" value="1"/>
</dbReference>